<organism evidence="1 2">
    <name type="scientific">Clostridium perfringens (strain SM101 / Type A)</name>
    <dbReference type="NCBI Taxonomy" id="289380"/>
    <lineage>
        <taxon>Bacteria</taxon>
        <taxon>Bacillati</taxon>
        <taxon>Bacillota</taxon>
        <taxon>Clostridia</taxon>
        <taxon>Eubacteriales</taxon>
        <taxon>Clostridiaceae</taxon>
        <taxon>Clostridium</taxon>
    </lineage>
</organism>
<dbReference type="EMBL" id="CP000312">
    <property type="protein sequence ID" value="ABG86048.1"/>
    <property type="molecule type" value="Genomic_DNA"/>
</dbReference>
<evidence type="ECO:0000313" key="2">
    <source>
        <dbReference type="Proteomes" id="UP000001824"/>
    </source>
</evidence>
<sequence length="168" mass="19576">MMNTNMYKKITLKENKTLKLKNVLSRELTQSEFMNENKIMYMMESYIKSKGNSIVGPMINYSSIISGENGQPKLVAKLMVQLKETIENLEEPYEFSSQIRVPNCLFARFIEKEQNLQFAYAKLNLHAFENNIKLLGDNYTIFVERNKNNIVADIFMQMQNEVGPIENI</sequence>
<dbReference type="BioCyc" id="CPER289380:GI76-677-MONOMER"/>
<reference evidence="1 2" key="1">
    <citation type="journal article" date="2006" name="Genome Res.">
        <title>Skewed genomic variability in strains of the toxigenic bacterial pathogen, Clostridium perfringens.</title>
        <authorList>
            <person name="Myers G.S."/>
            <person name="Rasko D.A."/>
            <person name="Cheung J.K."/>
            <person name="Ravel J."/>
            <person name="Seshadri R."/>
            <person name="Deboy R.T."/>
            <person name="Ren Q."/>
            <person name="Varga J."/>
            <person name="Awad M.M."/>
            <person name="Brinkac L.M."/>
            <person name="Daugherty S.C."/>
            <person name="Haft D.H."/>
            <person name="Dodson R.J."/>
            <person name="Madupu R."/>
            <person name="Nelson W.C."/>
            <person name="Rosovitz M.J."/>
            <person name="Sullivan S.A."/>
            <person name="Khouri H."/>
            <person name="Dimitrov G.I."/>
            <person name="Watkins K.L."/>
            <person name="Mulligan S."/>
            <person name="Benton J."/>
            <person name="Radune D."/>
            <person name="Fisher D.J."/>
            <person name="Atkins H.S."/>
            <person name="Hiscox T."/>
            <person name="Jost B.H."/>
            <person name="Billington S.J."/>
            <person name="Songer J.G."/>
            <person name="McClane B.A."/>
            <person name="Titball R.W."/>
            <person name="Rood J.I."/>
            <person name="Melville S.B."/>
            <person name="Paulsen I.T."/>
        </authorList>
    </citation>
    <scope>NUCLEOTIDE SEQUENCE [LARGE SCALE GENOMIC DNA]</scope>
    <source>
        <strain evidence="2">SM101 / Type A</strain>
    </source>
</reference>
<evidence type="ECO:0000313" key="1">
    <source>
        <dbReference type="EMBL" id="ABG86048.1"/>
    </source>
</evidence>
<accession>Q0SV66</accession>
<dbReference type="Proteomes" id="UP000001824">
    <property type="component" value="Chromosome"/>
</dbReference>
<name>Q0SV66_CLOPS</name>
<proteinExistence type="predicted"/>
<dbReference type="AlphaFoldDB" id="Q0SV66"/>
<dbReference type="RefSeq" id="WP_011591737.1">
    <property type="nucleotide sequence ID" value="NC_008262.1"/>
</dbReference>
<protein>
    <submittedName>
        <fullName evidence="1">Uncharacterized protein</fullName>
    </submittedName>
</protein>
<gene>
    <name evidence="1" type="ordered locus">CPR_0657</name>
</gene>
<dbReference type="KEGG" id="cpr:CPR_0657"/>